<dbReference type="InterPro" id="IPR004843">
    <property type="entry name" value="Calcineurin-like_PHP"/>
</dbReference>
<organism evidence="6">
    <name type="scientific">hydrothermal vent metagenome</name>
    <dbReference type="NCBI Taxonomy" id="652676"/>
    <lineage>
        <taxon>unclassified sequences</taxon>
        <taxon>metagenomes</taxon>
        <taxon>ecological metagenomes</taxon>
    </lineage>
</organism>
<sequence>MLVAHITDSHIELPEPRGAGRIADFERVVADIGRLSVQPDLVIHTGDITHCDREAEYQQACSLLQRLPMPCHVIPGNKDRRESMAAVFDLAPGFIQQTIDTAHWQLLLLDTLSDTSNKGAYCGERLRWLETALSSTTKPVAIFMHHPSFEMTDNPYPFQFENKDTANEFNKLVTSFNMVKGIFCGHAHRNTTGKVGTIPGMTLTAMSLDRRKGTYSPKMDGKPIYQLIDFADDGGFRCQFRACL</sequence>
<keyword evidence="2" id="KW-0378">Hydrolase</keyword>
<dbReference type="SUPFAM" id="SSF56300">
    <property type="entry name" value="Metallo-dependent phosphatases"/>
    <property type="match status" value="1"/>
</dbReference>
<proteinExistence type="inferred from homology"/>
<keyword evidence="3" id="KW-0408">Iron</keyword>
<dbReference type="GO" id="GO:0046872">
    <property type="term" value="F:metal ion binding"/>
    <property type="evidence" value="ECO:0007669"/>
    <property type="project" value="UniProtKB-KW"/>
</dbReference>
<reference evidence="6" key="1">
    <citation type="submission" date="2018-06" db="EMBL/GenBank/DDBJ databases">
        <authorList>
            <person name="Zhirakovskaya E."/>
        </authorList>
    </citation>
    <scope>NUCLEOTIDE SEQUENCE</scope>
</reference>
<dbReference type="Gene3D" id="3.60.21.10">
    <property type="match status" value="1"/>
</dbReference>
<evidence type="ECO:0000256" key="4">
    <source>
        <dbReference type="ARBA" id="ARBA00025742"/>
    </source>
</evidence>
<comment type="similarity">
    <text evidence="4">Belongs to the cyclic nucleotide phosphodiesterase class-III family.</text>
</comment>
<evidence type="ECO:0000256" key="2">
    <source>
        <dbReference type="ARBA" id="ARBA00022801"/>
    </source>
</evidence>
<dbReference type="Pfam" id="PF00149">
    <property type="entry name" value="Metallophos"/>
    <property type="match status" value="1"/>
</dbReference>
<keyword evidence="1" id="KW-0479">Metal-binding</keyword>
<feature type="domain" description="Calcineurin-like phosphoesterase" evidence="5">
    <location>
        <begin position="1"/>
        <end position="189"/>
    </location>
</feature>
<gene>
    <name evidence="6" type="ORF">MNBD_ALPHA08-2318</name>
</gene>
<protein>
    <recommendedName>
        <fullName evidence="5">Calcineurin-like phosphoesterase domain-containing protein</fullName>
    </recommendedName>
</protein>
<dbReference type="EMBL" id="UOEC01000141">
    <property type="protein sequence ID" value="VAV97222.1"/>
    <property type="molecule type" value="Genomic_DNA"/>
</dbReference>
<evidence type="ECO:0000313" key="6">
    <source>
        <dbReference type="EMBL" id="VAV97222.1"/>
    </source>
</evidence>
<dbReference type="PANTHER" id="PTHR42988:SF2">
    <property type="entry name" value="CYCLIC NUCLEOTIDE PHOSPHODIESTERASE CBUA0032-RELATED"/>
    <property type="match status" value="1"/>
</dbReference>
<dbReference type="AlphaFoldDB" id="A0A3B0S0G3"/>
<dbReference type="GO" id="GO:0016787">
    <property type="term" value="F:hydrolase activity"/>
    <property type="evidence" value="ECO:0007669"/>
    <property type="project" value="UniProtKB-KW"/>
</dbReference>
<name>A0A3B0S0G3_9ZZZZ</name>
<dbReference type="InterPro" id="IPR050884">
    <property type="entry name" value="CNP_phosphodiesterase-III"/>
</dbReference>
<dbReference type="PANTHER" id="PTHR42988">
    <property type="entry name" value="PHOSPHOHYDROLASE"/>
    <property type="match status" value="1"/>
</dbReference>
<accession>A0A3B0S0G3</accession>
<dbReference type="InterPro" id="IPR029052">
    <property type="entry name" value="Metallo-depent_PP-like"/>
</dbReference>
<evidence type="ECO:0000259" key="5">
    <source>
        <dbReference type="Pfam" id="PF00149"/>
    </source>
</evidence>
<evidence type="ECO:0000256" key="3">
    <source>
        <dbReference type="ARBA" id="ARBA00023004"/>
    </source>
</evidence>
<evidence type="ECO:0000256" key="1">
    <source>
        <dbReference type="ARBA" id="ARBA00022723"/>
    </source>
</evidence>